<sequence>MSSTDYDNGGTPEAKRRKVRKGTRSCWECRRRKLKCIFMTAMDTRCINCQRRGTRCVGQEFPEDLSVPMVDKLEIGHRMGKVEDLLGQVLQKVSLEKEAEIIQPPPPRPSNGQIPVENKIAAVRALQDDNTATLGFSQKLSQILHSALPSIEDTKKIAQARGDISTLFYEVITIPYNRLDQKNSQRPECLLQQPSSQTHPVLIARHMLYLATFLQHLHPRFHVDLKTLSEPPRMMMKRLAETAFSMVTTNDDLIGSIEGLECVLMESMYYANMGNLRKSMVAVRRAMLIAQMMDLHRPSRRIPIPVLDANTESHPEYLWFRIVSADRQLCLMLGLPQGTLDCSMSINDAIGSDDTPMGRLERMHCAIASRILERNQSDEETDDSAPELDWELQQAARSLPCTWWLPPNPAIVSDQPETLFWDIRRLFNQLYHYNLINQVHLPSMLRRQSEHARINCIHASREMLTRFLTFRSCNNIAFCCRPVDFFSFMAALTLLLAHLHGHRLADRREGDQSKHFMTPMSHQRQTDRAMMEQAQESMEEQSRLIEDALSAQWADLLRRLLVIEAEAADGRWNRAASVTVQMPTQSSESSAGAVSVHIPYFGLIRIAREMANDLPNMPDGARSQQESPLLSAELEDWALHGMDVAFWDNLIKSVGNDDSVFNEL</sequence>
<dbReference type="Gene3D" id="4.10.240.10">
    <property type="entry name" value="Zn(2)-C6 fungal-type DNA-binding domain"/>
    <property type="match status" value="1"/>
</dbReference>
<keyword evidence="3" id="KW-0804">Transcription</keyword>
<dbReference type="PROSITE" id="PS50048">
    <property type="entry name" value="ZN2_CY6_FUNGAL_2"/>
    <property type="match status" value="1"/>
</dbReference>
<evidence type="ECO:0000256" key="2">
    <source>
        <dbReference type="ARBA" id="ARBA00023125"/>
    </source>
</evidence>
<feature type="region of interest" description="Disordered" evidence="5">
    <location>
        <begin position="508"/>
        <end position="527"/>
    </location>
</feature>
<evidence type="ECO:0000256" key="3">
    <source>
        <dbReference type="ARBA" id="ARBA00023163"/>
    </source>
</evidence>
<dbReference type="AlphaFoldDB" id="A0A6V8H3M1"/>
<evidence type="ECO:0000313" key="8">
    <source>
        <dbReference type="Proteomes" id="UP000053095"/>
    </source>
</evidence>
<keyword evidence="1" id="KW-0805">Transcription regulation</keyword>
<dbReference type="GO" id="GO:0008270">
    <property type="term" value="F:zinc ion binding"/>
    <property type="evidence" value="ECO:0007669"/>
    <property type="project" value="InterPro"/>
</dbReference>
<comment type="caution">
    <text evidence="7">The sequence shown here is derived from an EMBL/GenBank/DDBJ whole genome shotgun (WGS) entry which is preliminary data.</text>
</comment>
<evidence type="ECO:0000256" key="4">
    <source>
        <dbReference type="ARBA" id="ARBA00023242"/>
    </source>
</evidence>
<reference evidence="8" key="1">
    <citation type="journal article" date="2015" name="Genome Announc.">
        <title>Draft genome sequence of Talaromyces cellulolyticus strain Y-94, a source of lignocellulosic biomass-degrading enzymes.</title>
        <authorList>
            <person name="Fujii T."/>
            <person name="Koike H."/>
            <person name="Sawayama S."/>
            <person name="Yano S."/>
            <person name="Inoue H."/>
        </authorList>
    </citation>
    <scope>NUCLEOTIDE SEQUENCE [LARGE SCALE GENOMIC DNA]</scope>
    <source>
        <strain evidence="8">Y-94</strain>
    </source>
</reference>
<dbReference type="SUPFAM" id="SSF57701">
    <property type="entry name" value="Zn2/Cys6 DNA-binding domain"/>
    <property type="match status" value="1"/>
</dbReference>
<keyword evidence="4" id="KW-0539">Nucleus</keyword>
<feature type="domain" description="Zn(2)-C6 fungal-type" evidence="6">
    <location>
        <begin position="25"/>
        <end position="57"/>
    </location>
</feature>
<dbReference type="PANTHER" id="PTHR47840:SF1">
    <property type="entry name" value="ZN(II)2CYS6 TRANSCRIPTION FACTOR (EUROFUNG)"/>
    <property type="match status" value="1"/>
</dbReference>
<evidence type="ECO:0000313" key="7">
    <source>
        <dbReference type="EMBL" id="GAM35600.1"/>
    </source>
</evidence>
<dbReference type="GO" id="GO:0003677">
    <property type="term" value="F:DNA binding"/>
    <property type="evidence" value="ECO:0007669"/>
    <property type="project" value="UniProtKB-KW"/>
</dbReference>
<name>A0A6V8H3M1_TALPI</name>
<dbReference type="PANTHER" id="PTHR47840">
    <property type="entry name" value="ZN(II)2CYS6 TRANSCRIPTION FACTOR (EUROFUNG)-RELATED"/>
    <property type="match status" value="1"/>
</dbReference>
<dbReference type="PROSITE" id="PS00463">
    <property type="entry name" value="ZN2_CY6_FUNGAL_1"/>
    <property type="match status" value="1"/>
</dbReference>
<dbReference type="InterPro" id="IPR036864">
    <property type="entry name" value="Zn2-C6_fun-type_DNA-bd_sf"/>
</dbReference>
<dbReference type="Pfam" id="PF00172">
    <property type="entry name" value="Zn_clus"/>
    <property type="match status" value="1"/>
</dbReference>
<dbReference type="CDD" id="cd12148">
    <property type="entry name" value="fungal_TF_MHR"/>
    <property type="match status" value="1"/>
</dbReference>
<dbReference type="SMART" id="SM00066">
    <property type="entry name" value="GAL4"/>
    <property type="match status" value="1"/>
</dbReference>
<evidence type="ECO:0000259" key="6">
    <source>
        <dbReference type="PROSITE" id="PS50048"/>
    </source>
</evidence>
<organism evidence="7 8">
    <name type="scientific">Talaromyces pinophilus</name>
    <name type="common">Penicillium pinophilum</name>
    <dbReference type="NCBI Taxonomy" id="128442"/>
    <lineage>
        <taxon>Eukaryota</taxon>
        <taxon>Fungi</taxon>
        <taxon>Dikarya</taxon>
        <taxon>Ascomycota</taxon>
        <taxon>Pezizomycotina</taxon>
        <taxon>Eurotiomycetes</taxon>
        <taxon>Eurotiomycetidae</taxon>
        <taxon>Eurotiales</taxon>
        <taxon>Trichocomaceae</taxon>
        <taxon>Talaromyces</taxon>
        <taxon>Talaromyces sect. Talaromyces</taxon>
    </lineage>
</organism>
<dbReference type="Proteomes" id="UP000053095">
    <property type="component" value="Unassembled WGS sequence"/>
</dbReference>
<gene>
    <name evidence="7" type="ORF">TCE0_017f04054</name>
</gene>
<dbReference type="CDD" id="cd00067">
    <property type="entry name" value="GAL4"/>
    <property type="match status" value="1"/>
</dbReference>
<keyword evidence="8" id="KW-1185">Reference proteome</keyword>
<keyword evidence="2" id="KW-0238">DNA-binding</keyword>
<accession>A0A6V8H3M1</accession>
<evidence type="ECO:0000256" key="1">
    <source>
        <dbReference type="ARBA" id="ARBA00023015"/>
    </source>
</evidence>
<dbReference type="GO" id="GO:0000981">
    <property type="term" value="F:DNA-binding transcription factor activity, RNA polymerase II-specific"/>
    <property type="evidence" value="ECO:0007669"/>
    <property type="project" value="InterPro"/>
</dbReference>
<proteinExistence type="predicted"/>
<protein>
    <recommendedName>
        <fullName evidence="6">Zn(2)-C6 fungal-type domain-containing protein</fullName>
    </recommendedName>
</protein>
<evidence type="ECO:0000256" key="5">
    <source>
        <dbReference type="SAM" id="MobiDB-lite"/>
    </source>
</evidence>
<dbReference type="InterPro" id="IPR001138">
    <property type="entry name" value="Zn2Cys6_DnaBD"/>
</dbReference>
<dbReference type="EMBL" id="DF933813">
    <property type="protein sequence ID" value="GAM35600.1"/>
    <property type="molecule type" value="Genomic_DNA"/>
</dbReference>